<proteinExistence type="predicted"/>
<dbReference type="Proteomes" id="UP001165083">
    <property type="component" value="Unassembled WGS sequence"/>
</dbReference>
<evidence type="ECO:0000313" key="1">
    <source>
        <dbReference type="EMBL" id="GMF13654.1"/>
    </source>
</evidence>
<reference evidence="1" key="1">
    <citation type="submission" date="2023-04" db="EMBL/GenBank/DDBJ databases">
        <title>Phytophthora lilii NBRC 32176.</title>
        <authorList>
            <person name="Ichikawa N."/>
            <person name="Sato H."/>
            <person name="Tonouchi N."/>
        </authorList>
    </citation>
    <scope>NUCLEOTIDE SEQUENCE</scope>
    <source>
        <strain evidence="1">NBRC 32176</strain>
    </source>
</reference>
<protein>
    <submittedName>
        <fullName evidence="1">Unnamed protein product</fullName>
    </submittedName>
</protein>
<evidence type="ECO:0000313" key="2">
    <source>
        <dbReference type="Proteomes" id="UP001165083"/>
    </source>
</evidence>
<gene>
    <name evidence="1" type="ORF">Plil01_000410500</name>
</gene>
<comment type="caution">
    <text evidence="1">The sequence shown here is derived from an EMBL/GenBank/DDBJ whole genome shotgun (WGS) entry which is preliminary data.</text>
</comment>
<sequence>MISTQSNSVKPQPLHPPICISTVHHLNFPFDQPHKVSHSSALHRNTDLDHSFNVLHLGHFPQHRDCQRLHDSKLDARRSDEIEE</sequence>
<accession>A0A9W6THH9</accession>
<dbReference type="AlphaFoldDB" id="A0A9W6THH9"/>
<name>A0A9W6THH9_9STRA</name>
<keyword evidence="2" id="KW-1185">Reference proteome</keyword>
<dbReference type="EMBL" id="BSXW01000166">
    <property type="protein sequence ID" value="GMF13654.1"/>
    <property type="molecule type" value="Genomic_DNA"/>
</dbReference>
<organism evidence="1 2">
    <name type="scientific">Phytophthora lilii</name>
    <dbReference type="NCBI Taxonomy" id="2077276"/>
    <lineage>
        <taxon>Eukaryota</taxon>
        <taxon>Sar</taxon>
        <taxon>Stramenopiles</taxon>
        <taxon>Oomycota</taxon>
        <taxon>Peronosporomycetes</taxon>
        <taxon>Peronosporales</taxon>
        <taxon>Peronosporaceae</taxon>
        <taxon>Phytophthora</taxon>
    </lineage>
</organism>